<feature type="transmembrane region" description="Helical" evidence="1">
    <location>
        <begin position="6"/>
        <end position="25"/>
    </location>
</feature>
<protein>
    <submittedName>
        <fullName evidence="2">Uncharacterized protein</fullName>
    </submittedName>
</protein>
<feature type="transmembrane region" description="Helical" evidence="1">
    <location>
        <begin position="37"/>
        <end position="53"/>
    </location>
</feature>
<dbReference type="EMBL" id="BK016024">
    <property type="protein sequence ID" value="DAF90293.1"/>
    <property type="molecule type" value="Genomic_DNA"/>
</dbReference>
<organism evidence="2">
    <name type="scientific">Podoviridae sp. cthau23</name>
    <dbReference type="NCBI Taxonomy" id="2825268"/>
    <lineage>
        <taxon>Viruses</taxon>
        <taxon>Duplodnaviria</taxon>
        <taxon>Heunggongvirae</taxon>
        <taxon>Uroviricota</taxon>
        <taxon>Caudoviricetes</taxon>
    </lineage>
</organism>
<keyword evidence="1" id="KW-0472">Membrane</keyword>
<proteinExistence type="predicted"/>
<accession>A0A8S5U777</accession>
<reference evidence="2" key="1">
    <citation type="journal article" date="2021" name="Proc. Natl. Acad. Sci. U.S.A.">
        <title>A Catalog of Tens of Thousands of Viruses from Human Metagenomes Reveals Hidden Associations with Chronic Diseases.</title>
        <authorList>
            <person name="Tisza M.J."/>
            <person name="Buck C.B."/>
        </authorList>
    </citation>
    <scope>NUCLEOTIDE SEQUENCE</scope>
    <source>
        <strain evidence="2">Cthau23</strain>
    </source>
</reference>
<sequence length="54" mass="6060">MRLDIAIISVLAFSSGVIAAFDVLADFEGKEKQYIKWAGRICCGLVLWMWIVLV</sequence>
<name>A0A8S5U777_9CAUD</name>
<keyword evidence="1" id="KW-0812">Transmembrane</keyword>
<evidence type="ECO:0000313" key="2">
    <source>
        <dbReference type="EMBL" id="DAF90293.1"/>
    </source>
</evidence>
<evidence type="ECO:0000256" key="1">
    <source>
        <dbReference type="SAM" id="Phobius"/>
    </source>
</evidence>
<keyword evidence="1" id="KW-1133">Transmembrane helix</keyword>